<evidence type="ECO:0000313" key="2">
    <source>
        <dbReference type="Proteomes" id="UP000828390"/>
    </source>
</evidence>
<accession>A0A9D4G850</accession>
<dbReference type="AlphaFoldDB" id="A0A9D4G850"/>
<reference evidence="1" key="1">
    <citation type="journal article" date="2019" name="bioRxiv">
        <title>The Genome of the Zebra Mussel, Dreissena polymorpha: A Resource for Invasive Species Research.</title>
        <authorList>
            <person name="McCartney M.A."/>
            <person name="Auch B."/>
            <person name="Kono T."/>
            <person name="Mallez S."/>
            <person name="Zhang Y."/>
            <person name="Obille A."/>
            <person name="Becker A."/>
            <person name="Abrahante J.E."/>
            <person name="Garbe J."/>
            <person name="Badalamenti J.P."/>
            <person name="Herman A."/>
            <person name="Mangelson H."/>
            <person name="Liachko I."/>
            <person name="Sullivan S."/>
            <person name="Sone E.D."/>
            <person name="Koren S."/>
            <person name="Silverstein K.A.T."/>
            <person name="Beckman K.B."/>
            <person name="Gohl D.M."/>
        </authorList>
    </citation>
    <scope>NUCLEOTIDE SEQUENCE</scope>
    <source>
        <strain evidence="1">Duluth1</strain>
        <tissue evidence="1">Whole animal</tissue>
    </source>
</reference>
<comment type="caution">
    <text evidence="1">The sequence shown here is derived from an EMBL/GenBank/DDBJ whole genome shotgun (WGS) entry which is preliminary data.</text>
</comment>
<evidence type="ECO:0000313" key="1">
    <source>
        <dbReference type="EMBL" id="KAH3812296.1"/>
    </source>
</evidence>
<protein>
    <submittedName>
        <fullName evidence="1">Uncharacterized protein</fullName>
    </submittedName>
</protein>
<organism evidence="1 2">
    <name type="scientific">Dreissena polymorpha</name>
    <name type="common">Zebra mussel</name>
    <name type="synonym">Mytilus polymorpha</name>
    <dbReference type="NCBI Taxonomy" id="45954"/>
    <lineage>
        <taxon>Eukaryota</taxon>
        <taxon>Metazoa</taxon>
        <taxon>Spiralia</taxon>
        <taxon>Lophotrochozoa</taxon>
        <taxon>Mollusca</taxon>
        <taxon>Bivalvia</taxon>
        <taxon>Autobranchia</taxon>
        <taxon>Heteroconchia</taxon>
        <taxon>Euheterodonta</taxon>
        <taxon>Imparidentia</taxon>
        <taxon>Neoheterodontei</taxon>
        <taxon>Myida</taxon>
        <taxon>Dreissenoidea</taxon>
        <taxon>Dreissenidae</taxon>
        <taxon>Dreissena</taxon>
    </lineage>
</organism>
<dbReference type="Proteomes" id="UP000828390">
    <property type="component" value="Unassembled WGS sequence"/>
</dbReference>
<gene>
    <name evidence="1" type="ORF">DPMN_140724</name>
</gene>
<keyword evidence="2" id="KW-1185">Reference proteome</keyword>
<dbReference type="EMBL" id="JAIWYP010000006">
    <property type="protein sequence ID" value="KAH3812296.1"/>
    <property type="molecule type" value="Genomic_DNA"/>
</dbReference>
<name>A0A9D4G850_DREPO</name>
<reference evidence="1" key="2">
    <citation type="submission" date="2020-11" db="EMBL/GenBank/DDBJ databases">
        <authorList>
            <person name="McCartney M.A."/>
            <person name="Auch B."/>
            <person name="Kono T."/>
            <person name="Mallez S."/>
            <person name="Becker A."/>
            <person name="Gohl D.M."/>
            <person name="Silverstein K.A.T."/>
            <person name="Koren S."/>
            <person name="Bechman K.B."/>
            <person name="Herman A."/>
            <person name="Abrahante J.E."/>
            <person name="Garbe J."/>
        </authorList>
    </citation>
    <scope>NUCLEOTIDE SEQUENCE</scope>
    <source>
        <strain evidence="1">Duluth1</strain>
        <tissue evidence="1">Whole animal</tissue>
    </source>
</reference>
<sequence>MISCYNLRLVHGHIAGIPESQDLMELKKCPSFNPAISVSDLLITNLERVEPYRSPPTGFPRQVKISFLTSVPVPTQIFVRDTNVALDIRPCPVTPTRCFNCQGFGHIASRSKCPSVTSCCRCAGPNCQRRCTNKVR</sequence>
<proteinExistence type="predicted"/>